<keyword evidence="14" id="KW-1185">Reference proteome</keyword>
<evidence type="ECO:0000313" key="13">
    <source>
        <dbReference type="Ensembl" id="ENSLOCP00000005702.1"/>
    </source>
</evidence>
<comment type="pathway">
    <text evidence="2 11">Porphyrin-containing compound metabolism; protoporphyrin-IX biosynthesis; protoporphyrin-IX from protoporphyrinogen-IX: step 1/1.</text>
</comment>
<evidence type="ECO:0000256" key="3">
    <source>
        <dbReference type="ARBA" id="ARBA00010551"/>
    </source>
</evidence>
<evidence type="ECO:0000256" key="9">
    <source>
        <dbReference type="ARBA" id="ARBA00023244"/>
    </source>
</evidence>
<evidence type="ECO:0000313" key="14">
    <source>
        <dbReference type="Proteomes" id="UP000018468"/>
    </source>
</evidence>
<keyword evidence="8 11" id="KW-0350">Heme biosynthesis</keyword>
<organism evidence="13 14">
    <name type="scientific">Lepisosteus oculatus</name>
    <name type="common">Spotted gar</name>
    <dbReference type="NCBI Taxonomy" id="7918"/>
    <lineage>
        <taxon>Eukaryota</taxon>
        <taxon>Metazoa</taxon>
        <taxon>Chordata</taxon>
        <taxon>Craniata</taxon>
        <taxon>Vertebrata</taxon>
        <taxon>Euteleostomi</taxon>
        <taxon>Actinopterygii</taxon>
        <taxon>Neopterygii</taxon>
        <taxon>Holostei</taxon>
        <taxon>Semionotiformes</taxon>
        <taxon>Lepisosteidae</taxon>
        <taxon>Lepisosteus</taxon>
    </lineage>
</organism>
<keyword evidence="5 11" id="KW-0285">Flavoprotein</keyword>
<dbReference type="Proteomes" id="UP000018468">
    <property type="component" value="Linkage group LG24"/>
</dbReference>
<dbReference type="UniPathway" id="UPA00251">
    <property type="reaction ID" value="UER00324"/>
</dbReference>
<dbReference type="HOGENOM" id="CLU_009629_2_1_1"/>
<dbReference type="Gene3D" id="3.50.50.60">
    <property type="entry name" value="FAD/NAD(P)-binding domain"/>
    <property type="match status" value="2"/>
</dbReference>
<dbReference type="STRING" id="7918.ENSLOCP00000005702"/>
<evidence type="ECO:0000256" key="8">
    <source>
        <dbReference type="ARBA" id="ARBA00023133"/>
    </source>
</evidence>
<sequence length="457" mass="49786">MQRAVAVIGGGMSGLSACYHLTRSPRISQVALLEASGRLGGWLRSTRREDGAIFEHGPRGVRPAGAVGRSTLDMVSELGLEGEVLPVLASHEASKNRFLYVGGQLHRMPSGVGGLVRTVPPFSRPLAVSVLKELLTRRGDQEDESIHGFVERRLGKELADIVMDCLCRGVFAGDCRELSLRSCFPPLFRAERDWGSVVLGLIRGGGDARLPVRRRLARGSRRRRGSHVGMILPPNDLNCHMGPRPHLCHGVPNNLAQYHVGPLSDARVVLSARHAFPVSLWLQFCSLAHRPARILPCIQSVTVAVVNLEYEGSVLPFTGFGHLVPSFENGALLGIVYDSVAFPQHNRRGDPSTRLTVRPNGLISQIYTGSILSRTHNDLVQRVSCSTMVDRQAATAAPIFQVYQTISHLVPLLLTEKIRHYISHHSLPLSLVGASFEGVSVNDVIRSGQMAAERIVG</sequence>
<accession>W5MBE3</accession>
<protein>
    <recommendedName>
        <fullName evidence="4 11">Protoporphyrinogen oxidase</fullName>
        <ecNumber evidence="4 11">1.3.3.4</ecNumber>
    </recommendedName>
</protein>
<dbReference type="Pfam" id="PF01593">
    <property type="entry name" value="Amino_oxidase"/>
    <property type="match status" value="1"/>
</dbReference>
<dbReference type="GO" id="GO:0006782">
    <property type="term" value="P:protoporphyrinogen IX biosynthetic process"/>
    <property type="evidence" value="ECO:0007669"/>
    <property type="project" value="UniProtKB-UniRule"/>
</dbReference>
<comment type="similarity">
    <text evidence="3 11">Belongs to the protoporphyrinogen/coproporphyrinogen oxidase family. Protoporphyrinogen oxidase subfamily.</text>
</comment>
<reference evidence="14" key="1">
    <citation type="submission" date="2011-12" db="EMBL/GenBank/DDBJ databases">
        <title>The Draft Genome of Lepisosteus oculatus.</title>
        <authorList>
            <consortium name="The Broad Institute Genome Assembly &amp; Analysis Group"/>
            <consortium name="Computational R&amp;D Group"/>
            <consortium name="and Sequencing Platform"/>
            <person name="Di Palma F."/>
            <person name="Alfoldi J."/>
            <person name="Johnson J."/>
            <person name="Berlin A."/>
            <person name="Gnerre S."/>
            <person name="Jaffe D."/>
            <person name="MacCallum I."/>
            <person name="Young S."/>
            <person name="Walker B.J."/>
            <person name="Lander E.S."/>
            <person name="Lindblad-Toh K."/>
        </authorList>
    </citation>
    <scope>NUCLEOTIDE SEQUENCE [LARGE SCALE GENOMIC DNA]</scope>
</reference>
<dbReference type="SUPFAM" id="SSF51905">
    <property type="entry name" value="FAD/NAD(P)-binding domain"/>
    <property type="match status" value="1"/>
</dbReference>
<reference evidence="13" key="2">
    <citation type="submission" date="2025-08" db="UniProtKB">
        <authorList>
            <consortium name="Ensembl"/>
        </authorList>
    </citation>
    <scope>IDENTIFICATION</scope>
</reference>
<name>W5MBE3_LEPOC</name>
<evidence type="ECO:0000256" key="10">
    <source>
        <dbReference type="ARBA" id="ARBA00047554"/>
    </source>
</evidence>
<dbReference type="EMBL" id="AHAT01019513">
    <property type="status" value="NOT_ANNOTATED_CDS"/>
    <property type="molecule type" value="Genomic_DNA"/>
</dbReference>
<reference evidence="13" key="3">
    <citation type="submission" date="2025-09" db="UniProtKB">
        <authorList>
            <consortium name="Ensembl"/>
        </authorList>
    </citation>
    <scope>IDENTIFICATION</scope>
</reference>
<dbReference type="Ensembl" id="ENSLOCT00000005710.1">
    <property type="protein sequence ID" value="ENSLOCP00000005702.1"/>
    <property type="gene ID" value="ENSLOCG00000004755.1"/>
</dbReference>
<evidence type="ECO:0000256" key="7">
    <source>
        <dbReference type="ARBA" id="ARBA00023002"/>
    </source>
</evidence>
<dbReference type="PANTHER" id="PTHR42923">
    <property type="entry name" value="PROTOPORPHYRINOGEN OXIDASE"/>
    <property type="match status" value="1"/>
</dbReference>
<dbReference type="GO" id="GO:0004729">
    <property type="term" value="F:oxygen-dependent protoporphyrinogen oxidase activity"/>
    <property type="evidence" value="ECO:0000318"/>
    <property type="project" value="GO_Central"/>
</dbReference>
<dbReference type="EC" id="1.3.3.4" evidence="4 11"/>
<keyword evidence="9 11" id="KW-0627">Porphyrin biosynthesis</keyword>
<dbReference type="EMBL" id="AHAT01019515">
    <property type="status" value="NOT_ANNOTATED_CDS"/>
    <property type="molecule type" value="Genomic_DNA"/>
</dbReference>
<dbReference type="Bgee" id="ENSLOCG00000004755">
    <property type="expression patterns" value="Expressed in liver and 13 other cell types or tissues"/>
</dbReference>
<dbReference type="EMBL" id="AHAT01019514">
    <property type="status" value="NOT_ANNOTATED_CDS"/>
    <property type="molecule type" value="Genomic_DNA"/>
</dbReference>
<dbReference type="GO" id="GO:0006783">
    <property type="term" value="P:heme biosynthetic process"/>
    <property type="evidence" value="ECO:0000318"/>
    <property type="project" value="GO_Central"/>
</dbReference>
<dbReference type="InParanoid" id="W5MBE3"/>
<dbReference type="InterPro" id="IPR036188">
    <property type="entry name" value="FAD/NAD-bd_sf"/>
</dbReference>
<dbReference type="NCBIfam" id="TIGR00562">
    <property type="entry name" value="proto_IX_ox"/>
    <property type="match status" value="1"/>
</dbReference>
<comment type="catalytic activity">
    <reaction evidence="10 11">
        <text>protoporphyrinogen IX + 3 O2 = protoporphyrin IX + 3 H2O2</text>
        <dbReference type="Rhea" id="RHEA:25576"/>
        <dbReference type="ChEBI" id="CHEBI:15379"/>
        <dbReference type="ChEBI" id="CHEBI:16240"/>
        <dbReference type="ChEBI" id="CHEBI:57306"/>
        <dbReference type="ChEBI" id="CHEBI:57307"/>
        <dbReference type="EC" id="1.3.3.4"/>
    </reaction>
</comment>
<dbReference type="GO" id="GO:0005743">
    <property type="term" value="C:mitochondrial inner membrane"/>
    <property type="evidence" value="ECO:0000318"/>
    <property type="project" value="GO_Central"/>
</dbReference>
<comment type="subcellular location">
    <subcellularLocation>
        <location evidence="11">Mitochondrion inner membrane</location>
    </subcellularLocation>
</comment>
<keyword evidence="7 11" id="KW-0560">Oxidoreductase</keyword>
<dbReference type="PANTHER" id="PTHR42923:SF3">
    <property type="entry name" value="PROTOPORPHYRINOGEN OXIDASE"/>
    <property type="match status" value="1"/>
</dbReference>
<evidence type="ECO:0000256" key="2">
    <source>
        <dbReference type="ARBA" id="ARBA00005073"/>
    </source>
</evidence>
<evidence type="ECO:0000256" key="4">
    <source>
        <dbReference type="ARBA" id="ARBA00012867"/>
    </source>
</evidence>
<keyword evidence="6 11" id="KW-0274">FAD</keyword>
<dbReference type="InterPro" id="IPR002937">
    <property type="entry name" value="Amino_oxidase"/>
</dbReference>
<evidence type="ECO:0000256" key="11">
    <source>
        <dbReference type="RuleBase" id="RU367069"/>
    </source>
</evidence>
<evidence type="ECO:0000256" key="5">
    <source>
        <dbReference type="ARBA" id="ARBA00022630"/>
    </source>
</evidence>
<dbReference type="OMA" id="WFDQWFG"/>
<dbReference type="InterPro" id="IPR004572">
    <property type="entry name" value="Protoporphyrinogen_oxidase"/>
</dbReference>
<proteinExistence type="inferred from homology"/>
<comment type="function">
    <text evidence="1 11">Catalyzes the 6-electron oxidation of protoporphyrinogen-IX to form protoporphyrin-IX.</text>
</comment>
<dbReference type="AlphaFoldDB" id="W5MBE3"/>
<comment type="cofactor">
    <cofactor evidence="11">
        <name>FAD</name>
        <dbReference type="ChEBI" id="CHEBI:57692"/>
    </cofactor>
    <text evidence="11">Binds 1 FAD per subunit.</text>
</comment>
<feature type="domain" description="Amine oxidase" evidence="12">
    <location>
        <begin position="12"/>
        <end position="212"/>
    </location>
</feature>
<evidence type="ECO:0000256" key="1">
    <source>
        <dbReference type="ARBA" id="ARBA00002600"/>
    </source>
</evidence>
<dbReference type="eggNOG" id="KOG1276">
    <property type="taxonomic scope" value="Eukaryota"/>
</dbReference>
<dbReference type="EMBL" id="AHAT01019516">
    <property type="status" value="NOT_ANNOTATED_CDS"/>
    <property type="molecule type" value="Genomic_DNA"/>
</dbReference>
<dbReference type="PROSITE" id="PS51257">
    <property type="entry name" value="PROKAR_LIPOPROTEIN"/>
    <property type="match status" value="1"/>
</dbReference>
<evidence type="ECO:0000256" key="6">
    <source>
        <dbReference type="ARBA" id="ARBA00022827"/>
    </source>
</evidence>
<evidence type="ECO:0000259" key="12">
    <source>
        <dbReference type="Pfam" id="PF01593"/>
    </source>
</evidence>
<dbReference type="InterPro" id="IPR050464">
    <property type="entry name" value="Zeta_carotene_desat/Oxidored"/>
</dbReference>
<dbReference type="GeneTree" id="ENSGT00390000008744"/>
<dbReference type="SUPFAM" id="SSF54373">
    <property type="entry name" value="FAD-linked reductases, C-terminal domain"/>
    <property type="match status" value="1"/>
</dbReference>